<evidence type="ECO:0000313" key="3">
    <source>
        <dbReference type="EMBL" id="TMQ62765.1"/>
    </source>
</evidence>
<organism evidence="3 4">
    <name type="scientific">Eiseniibacteriota bacterium</name>
    <dbReference type="NCBI Taxonomy" id="2212470"/>
    <lineage>
        <taxon>Bacteria</taxon>
        <taxon>Candidatus Eiseniibacteriota</taxon>
    </lineage>
</organism>
<evidence type="ECO:0000313" key="4">
    <source>
        <dbReference type="Proteomes" id="UP000317366"/>
    </source>
</evidence>
<reference evidence="4 5" key="1">
    <citation type="journal article" date="2019" name="Nat. Microbiol.">
        <title>Mediterranean grassland soil C-N compound turnover is dependent on rainfall and depth, and is mediated by genomically divergent microorganisms.</title>
        <authorList>
            <person name="Diamond S."/>
            <person name="Andeer P.F."/>
            <person name="Li Z."/>
            <person name="Crits-Christoph A."/>
            <person name="Burstein D."/>
            <person name="Anantharaman K."/>
            <person name="Lane K.R."/>
            <person name="Thomas B.C."/>
            <person name="Pan C."/>
            <person name="Northen T.R."/>
            <person name="Banfield J.F."/>
        </authorList>
    </citation>
    <scope>NUCLEOTIDE SEQUENCE [LARGE SCALE GENOMIC DNA]</scope>
    <source>
        <strain evidence="2">WS_4</strain>
        <strain evidence="3">WS_7</strain>
    </source>
</reference>
<keyword evidence="1" id="KW-0732">Signal</keyword>
<comment type="caution">
    <text evidence="3">The sequence shown here is derived from an EMBL/GenBank/DDBJ whole genome shotgun (WGS) entry which is preliminary data.</text>
</comment>
<feature type="signal peptide" evidence="1">
    <location>
        <begin position="1"/>
        <end position="24"/>
    </location>
</feature>
<protein>
    <submittedName>
        <fullName evidence="3">Uncharacterized protein</fullName>
    </submittedName>
</protein>
<proteinExistence type="predicted"/>
<evidence type="ECO:0000313" key="2">
    <source>
        <dbReference type="EMBL" id="TMQ54150.1"/>
    </source>
</evidence>
<accession>A0A538TGK0</accession>
<dbReference type="Proteomes" id="UP000319829">
    <property type="component" value="Unassembled WGS sequence"/>
</dbReference>
<name>A0A538TGK0_UNCEI</name>
<evidence type="ECO:0000313" key="5">
    <source>
        <dbReference type="Proteomes" id="UP000319829"/>
    </source>
</evidence>
<sequence length="145" mass="15482">MTRHLSLIALAFVLVSLSGSPARAGSTNGSAGDMPAFYDGKVFTINFKELPPDAEKSAIAHNAAINKIFMSDPGLPGGQPFISVLDAIQGDGFNPLWREFQITFSNGHTPRQLTSDTEVTDAAQNGEITIRATDEVYRCSVVGPK</sequence>
<dbReference type="AlphaFoldDB" id="A0A538TGK0"/>
<feature type="chain" id="PRO_5044096530" evidence="1">
    <location>
        <begin position="25"/>
        <end position="145"/>
    </location>
</feature>
<dbReference type="Proteomes" id="UP000317366">
    <property type="component" value="Unassembled WGS sequence"/>
</dbReference>
<evidence type="ECO:0000256" key="1">
    <source>
        <dbReference type="SAM" id="SignalP"/>
    </source>
</evidence>
<dbReference type="EMBL" id="VBOX01000068">
    <property type="protein sequence ID" value="TMQ62765.1"/>
    <property type="molecule type" value="Genomic_DNA"/>
</dbReference>
<gene>
    <name evidence="2" type="ORF">E6K74_07190</name>
    <name evidence="3" type="ORF">E6K77_06495</name>
</gene>
<dbReference type="EMBL" id="VBOU01000076">
    <property type="protein sequence ID" value="TMQ54150.1"/>
    <property type="molecule type" value="Genomic_DNA"/>
</dbReference>